<keyword evidence="2" id="KW-1185">Reference proteome</keyword>
<accession>A0ACB8U2E2</accession>
<dbReference type="EMBL" id="MU274914">
    <property type="protein sequence ID" value="KAI0088239.1"/>
    <property type="molecule type" value="Genomic_DNA"/>
</dbReference>
<evidence type="ECO:0000313" key="2">
    <source>
        <dbReference type="Proteomes" id="UP001055072"/>
    </source>
</evidence>
<reference evidence="1" key="1">
    <citation type="journal article" date="2021" name="Environ. Microbiol.">
        <title>Gene family expansions and transcriptome signatures uncover fungal adaptations to wood decay.</title>
        <authorList>
            <person name="Hage H."/>
            <person name="Miyauchi S."/>
            <person name="Viragh M."/>
            <person name="Drula E."/>
            <person name="Min B."/>
            <person name="Chaduli D."/>
            <person name="Navarro D."/>
            <person name="Favel A."/>
            <person name="Norest M."/>
            <person name="Lesage-Meessen L."/>
            <person name="Balint B."/>
            <person name="Merenyi Z."/>
            <person name="de Eugenio L."/>
            <person name="Morin E."/>
            <person name="Martinez A.T."/>
            <person name="Baldrian P."/>
            <person name="Stursova M."/>
            <person name="Martinez M.J."/>
            <person name="Novotny C."/>
            <person name="Magnuson J.K."/>
            <person name="Spatafora J.W."/>
            <person name="Maurice S."/>
            <person name="Pangilinan J."/>
            <person name="Andreopoulos W."/>
            <person name="LaButti K."/>
            <person name="Hundley H."/>
            <person name="Na H."/>
            <person name="Kuo A."/>
            <person name="Barry K."/>
            <person name="Lipzen A."/>
            <person name="Henrissat B."/>
            <person name="Riley R."/>
            <person name="Ahrendt S."/>
            <person name="Nagy L.G."/>
            <person name="Grigoriev I.V."/>
            <person name="Martin F."/>
            <person name="Rosso M.N."/>
        </authorList>
    </citation>
    <scope>NUCLEOTIDE SEQUENCE</scope>
    <source>
        <strain evidence="1">CBS 384.51</strain>
    </source>
</reference>
<organism evidence="1 2">
    <name type="scientific">Irpex rosettiformis</name>
    <dbReference type="NCBI Taxonomy" id="378272"/>
    <lineage>
        <taxon>Eukaryota</taxon>
        <taxon>Fungi</taxon>
        <taxon>Dikarya</taxon>
        <taxon>Basidiomycota</taxon>
        <taxon>Agaricomycotina</taxon>
        <taxon>Agaricomycetes</taxon>
        <taxon>Polyporales</taxon>
        <taxon>Irpicaceae</taxon>
        <taxon>Irpex</taxon>
    </lineage>
</organism>
<keyword evidence="1" id="KW-0675">Receptor</keyword>
<dbReference type="Proteomes" id="UP001055072">
    <property type="component" value="Unassembled WGS sequence"/>
</dbReference>
<evidence type="ECO:0000313" key="1">
    <source>
        <dbReference type="EMBL" id="KAI0088239.1"/>
    </source>
</evidence>
<comment type="caution">
    <text evidence="1">The sequence shown here is derived from an EMBL/GenBank/DDBJ whole genome shotgun (WGS) entry which is preliminary data.</text>
</comment>
<protein>
    <submittedName>
        <fullName evidence="1">Fungal pheromoneG-protein-coupled receptor</fullName>
    </submittedName>
</protein>
<name>A0ACB8U2E2_9APHY</name>
<sequence length="445" mass="49892">MVPWHVTQSALTAMNFITAFLVTVPLYWHLEAINVGCILLIFWVGLSSLISGINCVIWRNNAIVIAPIWGDFTVHFQFIASQGIIAAGMVIARRLNKIASTSSVSTSRSDKRKQILIDVAFGMTSPMVLLIFMWFLQGHRFDILEGIGPVPVIPNTYIAQIVIHGLELLVGLMGAMYNAMTLRIFLRRRKQFNELLASNSNLSFNRYMRLMALCCCDIFCTIPLVIFLIVFDRTVNPIYVWKGLADLHSGFDRIGQWPALLWTAPSGSIWINTCQNWFTIIYGLLFFCFFGLAEEARTHYRLAFTTIAKKLGYSTAGSSLESSTGFPTKGSKLGVTIPSFIQRSTNRRSITSFSDKVSIGDFDTFDDLEKNMYSPAETVSSSSDSILTPIDGVRVHQQQEVKVDFPEDLHIREERTRPDSDIVIAPRRSPDPDVPSSIRDSGHLA</sequence>
<gene>
    <name evidence="1" type="ORF">BDY19DRAFT_187270</name>
</gene>
<proteinExistence type="predicted"/>